<evidence type="ECO:0000313" key="3">
    <source>
        <dbReference type="Proteomes" id="UP000182938"/>
    </source>
</evidence>
<dbReference type="AlphaFoldDB" id="A0A1L3MFE1"/>
<dbReference type="RefSeq" id="WP_072624234.1">
    <property type="nucleotide sequence ID" value="NZ_CP013290.1"/>
</dbReference>
<keyword evidence="3" id="KW-1185">Reference proteome</keyword>
<dbReference type="EMBL" id="CP013290">
    <property type="protein sequence ID" value="APH01075.1"/>
    <property type="molecule type" value="Genomic_DNA"/>
</dbReference>
<keyword evidence="1" id="KW-0812">Transmembrane</keyword>
<accession>A0A1L3MFE1</accession>
<proteinExistence type="predicted"/>
<name>A0A1L3MFE1_9MICO</name>
<evidence type="ECO:0000313" key="2">
    <source>
        <dbReference type="EMBL" id="APH01075.1"/>
    </source>
</evidence>
<keyword evidence="1" id="KW-0472">Membrane</keyword>
<reference evidence="2 3" key="1">
    <citation type="submission" date="2015-11" db="EMBL/GenBank/DDBJ databases">
        <authorList>
            <person name="Zhang Y."/>
            <person name="Guo Z."/>
        </authorList>
    </citation>
    <scope>NUCLEOTIDE SEQUENCE [LARGE SCALE GENOMIC DNA]</scope>
    <source>
        <strain evidence="2 3">YFY001</strain>
    </source>
</reference>
<sequence length="209" mass="23451">MNATLLEVVGWVGSAVLVVSLLQTNLHRLRWINLVGCLVLIGYNGLVGVWPMVGLNVVLAAINVWYLVRGHRDRHDGRAYEVLEVAADDSYLRHVLRVHAADIERWQPGFVHDLGADDDCYLVLTGDETVGVVVVRPGAKGEARVLLDHVTARYRDRTPGEFVFGEHGPFRRRGYRLVRTPAGMRNPYYGRLGFLPEGDHYVLDLRGDT</sequence>
<feature type="transmembrane region" description="Helical" evidence="1">
    <location>
        <begin position="52"/>
        <end position="68"/>
    </location>
</feature>
<dbReference type="Proteomes" id="UP000182938">
    <property type="component" value="Chromosome"/>
</dbReference>
<evidence type="ECO:0008006" key="4">
    <source>
        <dbReference type="Google" id="ProtNLM"/>
    </source>
</evidence>
<feature type="transmembrane region" description="Helical" evidence="1">
    <location>
        <begin position="6"/>
        <end position="22"/>
    </location>
</feature>
<dbReference type="KEGG" id="jte:ASJ30_05575"/>
<keyword evidence="1" id="KW-1133">Transmembrane helix</keyword>
<evidence type="ECO:0000256" key="1">
    <source>
        <dbReference type="SAM" id="Phobius"/>
    </source>
</evidence>
<protein>
    <recommendedName>
        <fullName evidence="4">Inner membrane protein</fullName>
    </recommendedName>
</protein>
<gene>
    <name evidence="2" type="ORF">ASJ30_05575</name>
</gene>
<organism evidence="2 3">
    <name type="scientific">Janibacter indicus</name>
    <dbReference type="NCBI Taxonomy" id="857417"/>
    <lineage>
        <taxon>Bacteria</taxon>
        <taxon>Bacillati</taxon>
        <taxon>Actinomycetota</taxon>
        <taxon>Actinomycetes</taxon>
        <taxon>Micrococcales</taxon>
        <taxon>Intrasporangiaceae</taxon>
        <taxon>Janibacter</taxon>
    </lineage>
</organism>